<keyword evidence="2" id="KW-1185">Reference proteome</keyword>
<evidence type="ECO:0000313" key="1">
    <source>
        <dbReference type="EMBL" id="SDE59057.1"/>
    </source>
</evidence>
<accession>A0A1G7E5U2</accession>
<dbReference type="STRING" id="366584.SAMN05216377_101263"/>
<gene>
    <name evidence="1" type="ORF">SAMN05216377_101263</name>
</gene>
<dbReference type="AlphaFoldDB" id="A0A1G7E5U2"/>
<organism evidence="1 2">
    <name type="scientific">Pseudonocardia oroxyli</name>
    <dbReference type="NCBI Taxonomy" id="366584"/>
    <lineage>
        <taxon>Bacteria</taxon>
        <taxon>Bacillati</taxon>
        <taxon>Actinomycetota</taxon>
        <taxon>Actinomycetes</taxon>
        <taxon>Pseudonocardiales</taxon>
        <taxon>Pseudonocardiaceae</taxon>
        <taxon>Pseudonocardia</taxon>
    </lineage>
</organism>
<reference evidence="1 2" key="1">
    <citation type="submission" date="2016-10" db="EMBL/GenBank/DDBJ databases">
        <authorList>
            <person name="de Groot N.N."/>
        </authorList>
    </citation>
    <scope>NUCLEOTIDE SEQUENCE [LARGE SCALE GENOMIC DNA]</scope>
    <source>
        <strain evidence="1 2">CGMCC 4.3143</strain>
    </source>
</reference>
<dbReference type="SUPFAM" id="SSF52091">
    <property type="entry name" value="SpoIIaa-like"/>
    <property type="match status" value="1"/>
</dbReference>
<sequence>MIEELVGPPEGVVGLRVGGRPTVEDHEKAIGPMVERIRFVVGHHGGIRRLALVGDTPVASTVAAEG</sequence>
<protein>
    <submittedName>
        <fullName evidence="1">Uncharacterized protein</fullName>
    </submittedName>
</protein>
<proteinExistence type="predicted"/>
<name>A0A1G7E5U2_PSEOR</name>
<dbReference type="Proteomes" id="UP000198967">
    <property type="component" value="Unassembled WGS sequence"/>
</dbReference>
<evidence type="ECO:0000313" key="2">
    <source>
        <dbReference type="Proteomes" id="UP000198967"/>
    </source>
</evidence>
<dbReference type="RefSeq" id="WP_093075230.1">
    <property type="nucleotide sequence ID" value="NZ_FNBE01000001.1"/>
</dbReference>
<dbReference type="EMBL" id="FNBE01000001">
    <property type="protein sequence ID" value="SDE59057.1"/>
    <property type="molecule type" value="Genomic_DNA"/>
</dbReference>
<dbReference type="InterPro" id="IPR036513">
    <property type="entry name" value="STAS_dom_sf"/>
</dbReference>
<dbReference type="OrthoDB" id="4729899at2"/>